<name>A0A6P7G9P0_DIAVI</name>
<dbReference type="InParanoid" id="A0A6P7G9P0"/>
<organism evidence="6">
    <name type="scientific">Diabrotica virgifera virgifera</name>
    <name type="common">western corn rootworm</name>
    <dbReference type="NCBI Taxonomy" id="50390"/>
    <lineage>
        <taxon>Eukaryota</taxon>
        <taxon>Metazoa</taxon>
        <taxon>Ecdysozoa</taxon>
        <taxon>Arthropoda</taxon>
        <taxon>Hexapoda</taxon>
        <taxon>Insecta</taxon>
        <taxon>Pterygota</taxon>
        <taxon>Neoptera</taxon>
        <taxon>Endopterygota</taxon>
        <taxon>Coleoptera</taxon>
        <taxon>Polyphaga</taxon>
        <taxon>Cucujiformia</taxon>
        <taxon>Chrysomeloidea</taxon>
        <taxon>Chrysomelidae</taxon>
        <taxon>Galerucinae</taxon>
        <taxon>Diabroticina</taxon>
        <taxon>Diabroticites</taxon>
        <taxon>Diabrotica</taxon>
    </lineage>
</organism>
<dbReference type="SUPFAM" id="SSF53474">
    <property type="entry name" value="alpha/beta-Hydrolases"/>
    <property type="match status" value="1"/>
</dbReference>
<protein>
    <submittedName>
        <fullName evidence="6">Cholinesterase-like</fullName>
    </submittedName>
</protein>
<dbReference type="OrthoDB" id="19653at2759"/>
<evidence type="ECO:0000256" key="1">
    <source>
        <dbReference type="ARBA" id="ARBA00023180"/>
    </source>
</evidence>
<evidence type="ECO:0000259" key="3">
    <source>
        <dbReference type="Pfam" id="PF00135"/>
    </source>
</evidence>
<feature type="signal peptide" evidence="2">
    <location>
        <begin position="1"/>
        <end position="24"/>
    </location>
</feature>
<dbReference type="Gene3D" id="3.40.50.1820">
    <property type="entry name" value="alpha/beta hydrolase"/>
    <property type="match status" value="1"/>
</dbReference>
<feature type="chain" id="PRO_5028438940" evidence="2">
    <location>
        <begin position="25"/>
        <end position="92"/>
    </location>
</feature>
<keyword evidence="1" id="KW-0325">Glycoprotein</keyword>
<dbReference type="EnsemblMetazoa" id="XM_028290033.2">
    <property type="protein sequence ID" value="XP_028145834.1"/>
    <property type="gene ID" value="LOC114339387"/>
</dbReference>
<feature type="domain" description="Carboxylesterase type B" evidence="3">
    <location>
        <begin position="38"/>
        <end position="80"/>
    </location>
</feature>
<evidence type="ECO:0000256" key="2">
    <source>
        <dbReference type="SAM" id="SignalP"/>
    </source>
</evidence>
<dbReference type="InterPro" id="IPR029058">
    <property type="entry name" value="AB_hydrolase_fold"/>
</dbReference>
<dbReference type="AlphaFoldDB" id="A0A6P7G9P0"/>
<evidence type="ECO:0000313" key="6">
    <source>
        <dbReference type="RefSeq" id="XP_028145834.1"/>
    </source>
</evidence>
<keyword evidence="5" id="KW-1185">Reference proteome</keyword>
<evidence type="ECO:0000313" key="4">
    <source>
        <dbReference type="EnsemblMetazoa" id="XP_028145834.1"/>
    </source>
</evidence>
<sequence>MMKSKITVIGIVLILFLIFRKVHSDLETEAFLENDNLVVTLANPIGKIRGDILQSQNRNDIYGFQDVPYAQPPIGQSRFKFDAKLREHGLRW</sequence>
<proteinExistence type="predicted"/>
<dbReference type="Pfam" id="PF00135">
    <property type="entry name" value="COesterase"/>
    <property type="match status" value="1"/>
</dbReference>
<dbReference type="GeneID" id="114339387"/>
<gene>
    <name evidence="6" type="primary">LOC114339387</name>
</gene>
<dbReference type="RefSeq" id="XP_028145834.1">
    <property type="nucleotide sequence ID" value="XM_028290033.1"/>
</dbReference>
<evidence type="ECO:0000313" key="5">
    <source>
        <dbReference type="Proteomes" id="UP001652700"/>
    </source>
</evidence>
<dbReference type="KEGG" id="dvv:114339387"/>
<dbReference type="InterPro" id="IPR002018">
    <property type="entry name" value="CarbesteraseB"/>
</dbReference>
<keyword evidence="2" id="KW-0732">Signal</keyword>
<dbReference type="Proteomes" id="UP001652700">
    <property type="component" value="Unplaced"/>
</dbReference>
<accession>A0A6P7G9P0</accession>
<reference evidence="4" key="2">
    <citation type="submission" date="2025-05" db="UniProtKB">
        <authorList>
            <consortium name="EnsemblMetazoa"/>
        </authorList>
    </citation>
    <scope>IDENTIFICATION</scope>
</reference>
<reference evidence="6" key="1">
    <citation type="submission" date="2025-04" db="UniProtKB">
        <authorList>
            <consortium name="RefSeq"/>
        </authorList>
    </citation>
    <scope>IDENTIFICATION</scope>
    <source>
        <tissue evidence="6">Whole insect</tissue>
    </source>
</reference>